<gene>
    <name evidence="3" type="ORF">SAMN05660686_00328</name>
</gene>
<dbReference type="OrthoDB" id="9785695at2"/>
<dbReference type="PANTHER" id="PTHR20854">
    <property type="entry name" value="INOSITOL MONOPHOSPHATASE"/>
    <property type="match status" value="1"/>
</dbReference>
<dbReference type="GO" id="GO:0008934">
    <property type="term" value="F:inositol monophosphate 1-phosphatase activity"/>
    <property type="evidence" value="ECO:0007669"/>
    <property type="project" value="TreeGrafter"/>
</dbReference>
<dbReference type="Gene3D" id="3.30.540.10">
    <property type="entry name" value="Fructose-1,6-Bisphosphatase, subunit A, domain 1"/>
    <property type="match status" value="1"/>
</dbReference>
<dbReference type="Proteomes" id="UP000198615">
    <property type="component" value="Unassembled WGS sequence"/>
</dbReference>
<sequence>MTSVDLDRLAATLTEVAEAEILPRWRNLDDGDIREKTGPTDLVTVADEAAERRLVELLPDLYPGSVVIGEESVERDRSLLGLIDGDAPVWIVDPVDGTKNFAEGKDRFCVMVALTHRGEILASAINQPVEKRTAVAAKGEGAWMLSEAGRERLRVAPAAGIDAMEGSFNFRFFPEEVRPGIRERANVVLGDRHHRRGCAGYDYIQLATGRWHYAVYWKKMPWDHAPGLLIHGEAGGYSACVDGTPYRPGQLGGGIIAAADEAGWRALRDQVVGPVPTV</sequence>
<feature type="binding site" evidence="2">
    <location>
        <position position="93"/>
    </location>
    <ligand>
        <name>Mg(2+)</name>
        <dbReference type="ChEBI" id="CHEBI:18420"/>
        <label>2</label>
    </ligand>
</feature>
<name>A0A8G2EWT5_9PROT</name>
<dbReference type="GO" id="GO:0046872">
    <property type="term" value="F:metal ion binding"/>
    <property type="evidence" value="ECO:0007669"/>
    <property type="project" value="UniProtKB-KW"/>
</dbReference>
<evidence type="ECO:0000256" key="2">
    <source>
        <dbReference type="PIRSR" id="PIRSR600760-2"/>
    </source>
</evidence>
<dbReference type="GO" id="GO:0006020">
    <property type="term" value="P:inositol metabolic process"/>
    <property type="evidence" value="ECO:0007669"/>
    <property type="project" value="TreeGrafter"/>
</dbReference>
<protein>
    <submittedName>
        <fullName evidence="3">Fructose-1,6-bisphosphatase</fullName>
    </submittedName>
</protein>
<dbReference type="PANTHER" id="PTHR20854:SF4">
    <property type="entry name" value="INOSITOL-1-MONOPHOSPHATASE-RELATED"/>
    <property type="match status" value="1"/>
</dbReference>
<comment type="similarity">
    <text evidence="1">Belongs to the inositol monophosphatase superfamily.</text>
</comment>
<keyword evidence="2" id="KW-0479">Metal-binding</keyword>
<dbReference type="Pfam" id="PF00459">
    <property type="entry name" value="Inositol_P"/>
    <property type="match status" value="1"/>
</dbReference>
<dbReference type="AlphaFoldDB" id="A0A8G2EWT5"/>
<feature type="binding site" evidence="2">
    <location>
        <position position="70"/>
    </location>
    <ligand>
        <name>Mg(2+)</name>
        <dbReference type="ChEBI" id="CHEBI:18420"/>
        <label>1</label>
        <note>catalytic</note>
    </ligand>
</feature>
<dbReference type="RefSeq" id="WP_093147645.1">
    <property type="nucleotide sequence ID" value="NZ_FNBW01000001.1"/>
</dbReference>
<dbReference type="PRINTS" id="PR00377">
    <property type="entry name" value="IMPHPHTASES"/>
</dbReference>
<dbReference type="Gene3D" id="3.40.190.80">
    <property type="match status" value="1"/>
</dbReference>
<keyword evidence="2" id="KW-0460">Magnesium</keyword>
<reference evidence="3 4" key="1">
    <citation type="submission" date="2016-10" db="EMBL/GenBank/DDBJ databases">
        <authorList>
            <person name="Varghese N."/>
            <person name="Submissions S."/>
        </authorList>
    </citation>
    <scope>NUCLEOTIDE SEQUENCE [LARGE SCALE GENOMIC DNA]</scope>
    <source>
        <strain evidence="3 4">DSM 18839</strain>
    </source>
</reference>
<dbReference type="SUPFAM" id="SSF56655">
    <property type="entry name" value="Carbohydrate phosphatase"/>
    <property type="match status" value="1"/>
</dbReference>
<comment type="cofactor">
    <cofactor evidence="2">
        <name>Mg(2+)</name>
        <dbReference type="ChEBI" id="CHEBI:18420"/>
    </cofactor>
</comment>
<organism evidence="3 4">
    <name type="scientific">Thalassobaculum litoreum DSM 18839</name>
    <dbReference type="NCBI Taxonomy" id="1123362"/>
    <lineage>
        <taxon>Bacteria</taxon>
        <taxon>Pseudomonadati</taxon>
        <taxon>Pseudomonadota</taxon>
        <taxon>Alphaproteobacteria</taxon>
        <taxon>Rhodospirillales</taxon>
        <taxon>Thalassobaculaceae</taxon>
        <taxon>Thalassobaculum</taxon>
    </lineage>
</organism>
<dbReference type="GO" id="GO:0007165">
    <property type="term" value="P:signal transduction"/>
    <property type="evidence" value="ECO:0007669"/>
    <property type="project" value="TreeGrafter"/>
</dbReference>
<keyword evidence="4" id="KW-1185">Reference proteome</keyword>
<evidence type="ECO:0000313" key="4">
    <source>
        <dbReference type="Proteomes" id="UP000198615"/>
    </source>
</evidence>
<proteinExistence type="inferred from homology"/>
<comment type="caution">
    <text evidence="3">The sequence shown here is derived from an EMBL/GenBank/DDBJ whole genome shotgun (WGS) entry which is preliminary data.</text>
</comment>
<feature type="binding site" evidence="2">
    <location>
        <position position="223"/>
    </location>
    <ligand>
        <name>Mg(2+)</name>
        <dbReference type="ChEBI" id="CHEBI:18420"/>
        <label>1</label>
        <note>catalytic</note>
    </ligand>
</feature>
<dbReference type="InterPro" id="IPR000760">
    <property type="entry name" value="Inositol_monophosphatase-like"/>
</dbReference>
<dbReference type="EMBL" id="FNBW01000001">
    <property type="protein sequence ID" value="SDF11848.1"/>
    <property type="molecule type" value="Genomic_DNA"/>
</dbReference>
<evidence type="ECO:0000313" key="3">
    <source>
        <dbReference type="EMBL" id="SDF11848.1"/>
    </source>
</evidence>
<feature type="binding site" evidence="2">
    <location>
        <position position="96"/>
    </location>
    <ligand>
        <name>Mg(2+)</name>
        <dbReference type="ChEBI" id="CHEBI:18420"/>
        <label>1</label>
        <note>catalytic</note>
    </ligand>
</feature>
<accession>A0A8G2EWT5</accession>
<evidence type="ECO:0000256" key="1">
    <source>
        <dbReference type="ARBA" id="ARBA00009759"/>
    </source>
</evidence>